<keyword evidence="4 18" id="KW-0808">Transferase</keyword>
<evidence type="ECO:0000256" key="9">
    <source>
        <dbReference type="ARBA" id="ARBA00022777"/>
    </source>
</evidence>
<dbReference type="CDD" id="cd01098">
    <property type="entry name" value="PAN_AP_plant"/>
    <property type="match status" value="1"/>
</dbReference>
<evidence type="ECO:0000256" key="10">
    <source>
        <dbReference type="ARBA" id="ARBA00022840"/>
    </source>
</evidence>
<dbReference type="GO" id="GO:0005886">
    <property type="term" value="C:plasma membrane"/>
    <property type="evidence" value="ECO:0007669"/>
    <property type="project" value="UniProtKB-SubCell"/>
</dbReference>
<keyword evidence="3 18" id="KW-0723">Serine/threonine-protein kinase</keyword>
<comment type="subcellular location">
    <subcellularLocation>
        <location evidence="1">Cell membrane</location>
        <topology evidence="1">Single-pass type I membrane protein</topology>
    </subcellularLocation>
</comment>
<evidence type="ECO:0000256" key="15">
    <source>
        <dbReference type="ARBA" id="ARBA00023180"/>
    </source>
</evidence>
<dbReference type="PROSITE" id="PS50011">
    <property type="entry name" value="PROTEIN_KINASE_DOM"/>
    <property type="match status" value="1"/>
</dbReference>
<evidence type="ECO:0000256" key="19">
    <source>
        <dbReference type="SAM" id="Phobius"/>
    </source>
</evidence>
<evidence type="ECO:0000256" key="4">
    <source>
        <dbReference type="ARBA" id="ARBA00022679"/>
    </source>
</evidence>
<comment type="catalytic activity">
    <reaction evidence="16 18">
        <text>L-threonyl-[protein] + ATP = O-phospho-L-threonyl-[protein] + ADP + H(+)</text>
        <dbReference type="Rhea" id="RHEA:46608"/>
        <dbReference type="Rhea" id="RHEA-COMP:11060"/>
        <dbReference type="Rhea" id="RHEA-COMP:11605"/>
        <dbReference type="ChEBI" id="CHEBI:15378"/>
        <dbReference type="ChEBI" id="CHEBI:30013"/>
        <dbReference type="ChEBI" id="CHEBI:30616"/>
        <dbReference type="ChEBI" id="CHEBI:61977"/>
        <dbReference type="ChEBI" id="CHEBI:456216"/>
        <dbReference type="EC" id="2.7.11.1"/>
    </reaction>
</comment>
<dbReference type="InterPro" id="IPR003609">
    <property type="entry name" value="Pan_app"/>
</dbReference>
<dbReference type="InterPro" id="IPR024171">
    <property type="entry name" value="SRK-like_kinase"/>
</dbReference>
<evidence type="ECO:0000256" key="11">
    <source>
        <dbReference type="ARBA" id="ARBA00022989"/>
    </source>
</evidence>
<dbReference type="Gene3D" id="2.90.10.10">
    <property type="entry name" value="Bulb-type lectin domain"/>
    <property type="match status" value="1"/>
</dbReference>
<gene>
    <name evidence="23" type="ORF">ACH5RR_014958</name>
</gene>
<name>A0ABD2ZSL4_9GENT</name>
<evidence type="ECO:0000256" key="14">
    <source>
        <dbReference type="ARBA" id="ARBA00023170"/>
    </source>
</evidence>
<dbReference type="SMART" id="SM00220">
    <property type="entry name" value="S_TKc"/>
    <property type="match status" value="1"/>
</dbReference>
<proteinExistence type="inferred from homology"/>
<evidence type="ECO:0000256" key="2">
    <source>
        <dbReference type="ARBA" id="ARBA00022475"/>
    </source>
</evidence>
<dbReference type="CDD" id="cd14066">
    <property type="entry name" value="STKc_IRAK"/>
    <property type="match status" value="1"/>
</dbReference>
<comment type="caution">
    <text evidence="23">The sequence shown here is derived from an EMBL/GenBank/DDBJ whole genome shotgun (WGS) entry which is preliminary data.</text>
</comment>
<evidence type="ECO:0000259" key="21">
    <source>
        <dbReference type="PROSITE" id="PS50927"/>
    </source>
</evidence>
<dbReference type="InterPro" id="IPR001480">
    <property type="entry name" value="Bulb-type_lectin_dom"/>
</dbReference>
<keyword evidence="10 18" id="KW-0067">ATP-binding</keyword>
<keyword evidence="14" id="KW-0675">Receptor</keyword>
<accession>A0ABD2ZSL4</accession>
<organism evidence="23 24">
    <name type="scientific">Cinchona calisaya</name>
    <dbReference type="NCBI Taxonomy" id="153742"/>
    <lineage>
        <taxon>Eukaryota</taxon>
        <taxon>Viridiplantae</taxon>
        <taxon>Streptophyta</taxon>
        <taxon>Embryophyta</taxon>
        <taxon>Tracheophyta</taxon>
        <taxon>Spermatophyta</taxon>
        <taxon>Magnoliopsida</taxon>
        <taxon>eudicotyledons</taxon>
        <taxon>Gunneridae</taxon>
        <taxon>Pentapetalae</taxon>
        <taxon>asterids</taxon>
        <taxon>lamiids</taxon>
        <taxon>Gentianales</taxon>
        <taxon>Rubiaceae</taxon>
        <taxon>Cinchonoideae</taxon>
        <taxon>Cinchoneae</taxon>
        <taxon>Cinchona</taxon>
    </lineage>
</organism>
<sequence length="820" mass="93250">MQFSKNHFFYILCQICVSISYFTKTAVANDRLSQYQVFNDSSGLVSAGQKFKLGFFTPGNSRKRYLGIWYNEIPAQTVVWVANRNSPLNDSSGILKIGNDGNLILQNLQGMIAWSTSIRNISTQAVVAQLLDSGNLILKYGSDGDSNENYIWQSFDQLSDTLLPGMKLGWDFRIGLNRYLKSWKSAEDPSPGEFTFGIAPGIFPQFFMRKGSIKEFRSGSYDFQLLNGTCIIPNPFFNPKFISSQEELYYAFDLYDDLSMSALSSTGTLQRYVWNNKSLVWNVLGTLPGDPCDNYNRCGPNAICTFNIIQPCTCLTGYVPKSPVGNNMFISSDGCTRKHPLNCPKNEGFIKITGTRIPDVLQFNIFSNISIEECQKECFKNCSCTAYSNGDSGGGDNGKCLLWYGDLLDLRRYPKYDHLSFHLRLTAEDLTSLSHSKRKLFMTVTVPVSLTCLMLIGVLYVLWRKQMYRRVVGKKLEPKYSVIRELELPTFEMNTIAEATNQFSDSNKIGEGGFGPVYKGQISTGQKIAVKRLSQDSKQGLSELKNEVILISKLQHRNLVRLLGCCIHGEERMLIYEFMPNKSLNNYIYDCATRKMLTWMRRFEIIVGIARGLLYLHRDSRLRIIHRDLKASNILLDSEMNPKISDFGIARAIREEQLLAKTTRVIGTHGYMAPEYVTNGLYSMKSDVFSFGVLLLEIVSGRKNRTFNHPDHDLNLLGHAWKLWSKGNVYQLIDELIEEPFPILEVERCIRIGLLCVQRRPEDRPTISSVVLMLDTKNIELPQPKQPAGFYTERCMDDPEDPESEKRPTNDVTVTFFEGR</sequence>
<evidence type="ECO:0000256" key="17">
    <source>
        <dbReference type="ARBA" id="ARBA00048679"/>
    </source>
</evidence>
<dbReference type="AlphaFoldDB" id="A0ABD2ZSL4"/>
<dbReference type="PROSITE" id="PS50948">
    <property type="entry name" value="PAN"/>
    <property type="match status" value="1"/>
</dbReference>
<dbReference type="Pfam" id="PF07714">
    <property type="entry name" value="PK_Tyr_Ser-Thr"/>
    <property type="match status" value="1"/>
</dbReference>
<dbReference type="FunFam" id="1.10.510.10:FF:000060">
    <property type="entry name" value="G-type lectin S-receptor-like serine/threonine-protein kinase"/>
    <property type="match status" value="1"/>
</dbReference>
<keyword evidence="7" id="KW-0430">Lectin</keyword>
<dbReference type="InterPro" id="IPR001245">
    <property type="entry name" value="Ser-Thr/Tyr_kinase_cat_dom"/>
</dbReference>
<evidence type="ECO:0000256" key="18">
    <source>
        <dbReference type="PIRNR" id="PIRNR000641"/>
    </source>
</evidence>
<dbReference type="Pfam" id="PF00954">
    <property type="entry name" value="S_locus_glycop"/>
    <property type="match status" value="1"/>
</dbReference>
<evidence type="ECO:0000256" key="1">
    <source>
        <dbReference type="ARBA" id="ARBA00004251"/>
    </source>
</evidence>
<dbReference type="PANTHER" id="PTHR27002:SF214">
    <property type="entry name" value="RECEPTOR-LIKE SERINE_THREONINE-PROTEIN KINASE"/>
    <property type="match status" value="1"/>
</dbReference>
<keyword evidence="5 19" id="KW-0812">Transmembrane</keyword>
<dbReference type="Pfam" id="PF08276">
    <property type="entry name" value="PAN_2"/>
    <property type="match status" value="1"/>
</dbReference>
<dbReference type="SUPFAM" id="SSF51110">
    <property type="entry name" value="alpha-D-mannose-specific plant lectins"/>
    <property type="match status" value="1"/>
</dbReference>
<feature type="domain" description="Protein kinase" evidence="20">
    <location>
        <begin position="503"/>
        <end position="781"/>
    </location>
</feature>
<evidence type="ECO:0000256" key="12">
    <source>
        <dbReference type="ARBA" id="ARBA00023136"/>
    </source>
</evidence>
<dbReference type="PIRSF" id="PIRSF000641">
    <property type="entry name" value="SRK"/>
    <property type="match status" value="1"/>
</dbReference>
<dbReference type="EMBL" id="JBJUIK010000007">
    <property type="protein sequence ID" value="KAL3522124.1"/>
    <property type="molecule type" value="Genomic_DNA"/>
</dbReference>
<evidence type="ECO:0000256" key="8">
    <source>
        <dbReference type="ARBA" id="ARBA00022741"/>
    </source>
</evidence>
<feature type="transmembrane region" description="Helical" evidence="19">
    <location>
        <begin position="440"/>
        <end position="463"/>
    </location>
</feature>
<keyword evidence="13" id="KW-1015">Disulfide bond</keyword>
<feature type="domain" description="Bulb-type lectin" evidence="21">
    <location>
        <begin position="29"/>
        <end position="151"/>
    </location>
</feature>
<dbReference type="FunFam" id="3.30.200.20:FF:000330">
    <property type="entry name" value="G-type lectin S-receptor-like serine/threonine-protein kinase At4g03230"/>
    <property type="match status" value="1"/>
</dbReference>
<dbReference type="SUPFAM" id="SSF56112">
    <property type="entry name" value="Protein kinase-like (PK-like)"/>
    <property type="match status" value="1"/>
</dbReference>
<keyword evidence="11 19" id="KW-1133">Transmembrane helix</keyword>
<feature type="domain" description="Apple" evidence="22">
    <location>
        <begin position="343"/>
        <end position="426"/>
    </location>
</feature>
<keyword evidence="12 19" id="KW-0472">Membrane</keyword>
<dbReference type="GO" id="GO:0005524">
    <property type="term" value="F:ATP binding"/>
    <property type="evidence" value="ECO:0007669"/>
    <property type="project" value="UniProtKB-KW"/>
</dbReference>
<evidence type="ECO:0000259" key="22">
    <source>
        <dbReference type="PROSITE" id="PS50948"/>
    </source>
</evidence>
<dbReference type="Pfam" id="PF01453">
    <property type="entry name" value="B_lectin"/>
    <property type="match status" value="1"/>
</dbReference>
<dbReference type="CDD" id="cd00028">
    <property type="entry name" value="B_lectin"/>
    <property type="match status" value="1"/>
</dbReference>
<dbReference type="Gene3D" id="1.10.510.10">
    <property type="entry name" value="Transferase(Phosphotransferase) domain 1"/>
    <property type="match status" value="1"/>
</dbReference>
<dbReference type="Gene3D" id="3.30.200.20">
    <property type="entry name" value="Phosphorylase Kinase, domain 1"/>
    <property type="match status" value="1"/>
</dbReference>
<dbReference type="Proteomes" id="UP001630127">
    <property type="component" value="Unassembled WGS sequence"/>
</dbReference>
<dbReference type="PROSITE" id="PS00108">
    <property type="entry name" value="PROTEIN_KINASE_ST"/>
    <property type="match status" value="1"/>
</dbReference>
<dbReference type="SMART" id="SM00473">
    <property type="entry name" value="PAN_AP"/>
    <property type="match status" value="1"/>
</dbReference>
<comment type="catalytic activity">
    <reaction evidence="17 18">
        <text>L-seryl-[protein] + ATP = O-phospho-L-seryl-[protein] + ADP + H(+)</text>
        <dbReference type="Rhea" id="RHEA:17989"/>
        <dbReference type="Rhea" id="RHEA-COMP:9863"/>
        <dbReference type="Rhea" id="RHEA-COMP:11604"/>
        <dbReference type="ChEBI" id="CHEBI:15378"/>
        <dbReference type="ChEBI" id="CHEBI:29999"/>
        <dbReference type="ChEBI" id="CHEBI:30616"/>
        <dbReference type="ChEBI" id="CHEBI:83421"/>
        <dbReference type="ChEBI" id="CHEBI:456216"/>
        <dbReference type="EC" id="2.7.11.1"/>
    </reaction>
</comment>
<protein>
    <recommendedName>
        <fullName evidence="18">Receptor-like serine/threonine-protein kinase</fullName>
        <ecNumber evidence="18">2.7.11.1</ecNumber>
    </recommendedName>
</protein>
<keyword evidence="9 18" id="KW-0418">Kinase</keyword>
<dbReference type="GO" id="GO:0030246">
    <property type="term" value="F:carbohydrate binding"/>
    <property type="evidence" value="ECO:0007669"/>
    <property type="project" value="UniProtKB-KW"/>
</dbReference>
<keyword evidence="8 18" id="KW-0547">Nucleotide-binding</keyword>
<comment type="similarity">
    <text evidence="18">Belongs to the protein kinase superfamily. Ser/Thr protein kinase family.</text>
</comment>
<evidence type="ECO:0000256" key="3">
    <source>
        <dbReference type="ARBA" id="ARBA00022527"/>
    </source>
</evidence>
<dbReference type="InterPro" id="IPR011009">
    <property type="entry name" value="Kinase-like_dom_sf"/>
</dbReference>
<dbReference type="FunFam" id="2.90.10.10:FF:000001">
    <property type="entry name" value="G-type lectin S-receptor-like serine/threonine-protein kinase"/>
    <property type="match status" value="1"/>
</dbReference>
<dbReference type="InterPro" id="IPR036426">
    <property type="entry name" value="Bulb-type_lectin_dom_sf"/>
</dbReference>
<keyword evidence="6" id="KW-0732">Signal</keyword>
<evidence type="ECO:0000256" key="6">
    <source>
        <dbReference type="ARBA" id="ARBA00022729"/>
    </source>
</evidence>
<dbReference type="EC" id="2.7.11.1" evidence="18"/>
<evidence type="ECO:0000256" key="13">
    <source>
        <dbReference type="ARBA" id="ARBA00023157"/>
    </source>
</evidence>
<evidence type="ECO:0000256" key="7">
    <source>
        <dbReference type="ARBA" id="ARBA00022734"/>
    </source>
</evidence>
<dbReference type="GO" id="GO:0004674">
    <property type="term" value="F:protein serine/threonine kinase activity"/>
    <property type="evidence" value="ECO:0007669"/>
    <property type="project" value="UniProtKB-KW"/>
</dbReference>
<keyword evidence="2" id="KW-1003">Cell membrane</keyword>
<dbReference type="PANTHER" id="PTHR27002">
    <property type="entry name" value="RECEPTOR-LIKE SERINE/THREONINE-PROTEIN KINASE SD1-8"/>
    <property type="match status" value="1"/>
</dbReference>
<keyword evidence="24" id="KW-1185">Reference proteome</keyword>
<evidence type="ECO:0000256" key="5">
    <source>
        <dbReference type="ARBA" id="ARBA00022692"/>
    </source>
</evidence>
<dbReference type="InterPro" id="IPR008271">
    <property type="entry name" value="Ser/Thr_kinase_AS"/>
</dbReference>
<dbReference type="PROSITE" id="PS50927">
    <property type="entry name" value="BULB_LECTIN"/>
    <property type="match status" value="1"/>
</dbReference>
<evidence type="ECO:0000313" key="23">
    <source>
        <dbReference type="EMBL" id="KAL3522124.1"/>
    </source>
</evidence>
<evidence type="ECO:0000259" key="20">
    <source>
        <dbReference type="PROSITE" id="PS50011"/>
    </source>
</evidence>
<dbReference type="SMART" id="SM00108">
    <property type="entry name" value="B_lectin"/>
    <property type="match status" value="1"/>
</dbReference>
<evidence type="ECO:0000313" key="24">
    <source>
        <dbReference type="Proteomes" id="UP001630127"/>
    </source>
</evidence>
<dbReference type="InterPro" id="IPR000858">
    <property type="entry name" value="S_locus_glycoprot_dom"/>
</dbReference>
<reference evidence="23 24" key="1">
    <citation type="submission" date="2024-11" db="EMBL/GenBank/DDBJ databases">
        <title>A near-complete genome assembly of Cinchona calisaya.</title>
        <authorList>
            <person name="Lian D.C."/>
            <person name="Zhao X.W."/>
            <person name="Wei L."/>
        </authorList>
    </citation>
    <scope>NUCLEOTIDE SEQUENCE [LARGE SCALE GENOMIC DNA]</scope>
    <source>
        <tissue evidence="23">Nenye</tissue>
    </source>
</reference>
<evidence type="ECO:0000256" key="16">
    <source>
        <dbReference type="ARBA" id="ARBA00047899"/>
    </source>
</evidence>
<dbReference type="InterPro" id="IPR000719">
    <property type="entry name" value="Prot_kinase_dom"/>
</dbReference>
<keyword evidence="15" id="KW-0325">Glycoprotein</keyword>